<gene>
    <name evidence="6" type="ORF">C2L71_08485</name>
</gene>
<evidence type="ECO:0000256" key="1">
    <source>
        <dbReference type="ARBA" id="ARBA00022898"/>
    </source>
</evidence>
<evidence type="ECO:0000313" key="7">
    <source>
        <dbReference type="Proteomes" id="UP000236197"/>
    </source>
</evidence>
<comment type="caution">
    <text evidence="6">The sequence shown here is derived from an EMBL/GenBank/DDBJ whole genome shotgun (WGS) entry which is preliminary data.</text>
</comment>
<evidence type="ECO:0000259" key="5">
    <source>
        <dbReference type="Pfam" id="PF01168"/>
    </source>
</evidence>
<dbReference type="Proteomes" id="UP000236197">
    <property type="component" value="Unassembled WGS sequence"/>
</dbReference>
<evidence type="ECO:0000313" key="6">
    <source>
        <dbReference type="EMBL" id="PNV67269.1"/>
    </source>
</evidence>
<name>A0A2K2UAG6_9ACTN</name>
<proteinExistence type="inferred from homology"/>
<dbReference type="InterPro" id="IPR011078">
    <property type="entry name" value="PyrdxlP_homeostasis"/>
</dbReference>
<dbReference type="PANTHER" id="PTHR10146:SF14">
    <property type="entry name" value="PYRIDOXAL PHOSPHATE HOMEOSTASIS PROTEIN"/>
    <property type="match status" value="1"/>
</dbReference>
<evidence type="ECO:0000256" key="2">
    <source>
        <dbReference type="HAMAP-Rule" id="MF_02087"/>
    </source>
</evidence>
<dbReference type="GO" id="GO:0030170">
    <property type="term" value="F:pyridoxal phosphate binding"/>
    <property type="evidence" value="ECO:0007669"/>
    <property type="project" value="UniProtKB-UniRule"/>
</dbReference>
<dbReference type="OrthoDB" id="9804072at2"/>
<dbReference type="Gene3D" id="3.20.20.10">
    <property type="entry name" value="Alanine racemase"/>
    <property type="match status" value="1"/>
</dbReference>
<protein>
    <recommendedName>
        <fullName evidence="2">Pyridoxal phosphate homeostasis protein</fullName>
        <shortName evidence="2">PLP homeostasis protein</shortName>
    </recommendedName>
</protein>
<comment type="cofactor">
    <cofactor evidence="3">
        <name>pyridoxal 5'-phosphate</name>
        <dbReference type="ChEBI" id="CHEBI:597326"/>
    </cofactor>
</comment>
<keyword evidence="1 2" id="KW-0663">Pyridoxal phosphate</keyword>
<feature type="domain" description="Alanine racemase N-terminal" evidence="5">
    <location>
        <begin position="25"/>
        <end position="224"/>
    </location>
</feature>
<dbReference type="NCBIfam" id="TIGR00044">
    <property type="entry name" value="YggS family pyridoxal phosphate-dependent enzyme"/>
    <property type="match status" value="1"/>
</dbReference>
<comment type="similarity">
    <text evidence="2 4">Belongs to the pyridoxal phosphate-binding protein YggS/PROSC family.</text>
</comment>
<dbReference type="EMBL" id="PPEK01000010">
    <property type="protein sequence ID" value="PNV67269.1"/>
    <property type="molecule type" value="Genomic_DNA"/>
</dbReference>
<keyword evidence="7" id="KW-1185">Reference proteome</keyword>
<dbReference type="PIRSF" id="PIRSF004848">
    <property type="entry name" value="YBL036c_PLPDEIII"/>
    <property type="match status" value="1"/>
</dbReference>
<dbReference type="InterPro" id="IPR029066">
    <property type="entry name" value="PLP-binding_barrel"/>
</dbReference>
<reference evidence="7" key="1">
    <citation type="submission" date="2018-01" db="EMBL/GenBank/DDBJ databases">
        <title>Rubneribacter badeniensis gen. nov., sp. nov., and Colonibacter rubneri, gen. nov., sp. nov., WGS of new members of the Eggerthellaceae.</title>
        <authorList>
            <person name="Danylec N."/>
            <person name="Stoll D.A."/>
            <person name="Doetsch A."/>
            <person name="Kulling S.E."/>
            <person name="Huch M."/>
        </authorList>
    </citation>
    <scope>NUCLEOTIDE SEQUENCE [LARGE SCALE GENOMIC DNA]</scope>
    <source>
        <strain evidence="7">ResAG-96</strain>
    </source>
</reference>
<feature type="modified residue" description="N6-(pyridoxal phosphate)lysine" evidence="2 3">
    <location>
        <position position="35"/>
    </location>
</feature>
<comment type="function">
    <text evidence="2">Pyridoxal 5'-phosphate (PLP)-binding protein, which is involved in PLP homeostasis.</text>
</comment>
<dbReference type="AlphaFoldDB" id="A0A2K2UAG6"/>
<dbReference type="SUPFAM" id="SSF51419">
    <property type="entry name" value="PLP-binding barrel"/>
    <property type="match status" value="1"/>
</dbReference>
<dbReference type="InterPro" id="IPR001608">
    <property type="entry name" value="Ala_racemase_N"/>
</dbReference>
<dbReference type="Pfam" id="PF01168">
    <property type="entry name" value="Ala_racemase_N"/>
    <property type="match status" value="1"/>
</dbReference>
<accession>A0A2K2UAG6</accession>
<evidence type="ECO:0000256" key="4">
    <source>
        <dbReference type="RuleBase" id="RU004514"/>
    </source>
</evidence>
<dbReference type="PANTHER" id="PTHR10146">
    <property type="entry name" value="PROLINE SYNTHETASE CO-TRANSCRIBED BACTERIAL HOMOLOG PROTEIN"/>
    <property type="match status" value="1"/>
</dbReference>
<dbReference type="CDD" id="cd00635">
    <property type="entry name" value="PLPDE_III_YBL036c_like"/>
    <property type="match status" value="1"/>
</dbReference>
<dbReference type="RefSeq" id="WP_103265342.1">
    <property type="nucleotide sequence ID" value="NZ_CABMLE010000010.1"/>
</dbReference>
<sequence length="235" mass="25669">MGFGERYHRTLEEVAACARKAGRDPREVRVVAVSKTVGIDEIETAVAAGAHDFGENRPDALAEKRGHLPEQTWHFIGNIQSRRIPDIVRDAALVHSLYQERHVHRFEAAAAAAGKVQDVLLEVNVSGEHSKSGLAPADVARMLIACEPCDHVRVRGLMTMAPQGDLAAARACFEELARLRDEVRRGLEPGRAALFDELSMGMSEDWREGVAAGATIVRIGRALFDDAFENGSHSD</sequence>
<organism evidence="6 7">
    <name type="scientific">Enteroscipio rubneri</name>
    <dbReference type="NCBI Taxonomy" id="2070686"/>
    <lineage>
        <taxon>Bacteria</taxon>
        <taxon>Bacillati</taxon>
        <taxon>Actinomycetota</taxon>
        <taxon>Coriobacteriia</taxon>
        <taxon>Eggerthellales</taxon>
        <taxon>Eggerthellaceae</taxon>
        <taxon>Enteroscipio</taxon>
    </lineage>
</organism>
<evidence type="ECO:0000256" key="3">
    <source>
        <dbReference type="PIRSR" id="PIRSR004848-1"/>
    </source>
</evidence>
<dbReference type="HAMAP" id="MF_02087">
    <property type="entry name" value="PLP_homeostasis"/>
    <property type="match status" value="1"/>
</dbReference>